<name>A0A0H5R547_9EUKA</name>
<dbReference type="GO" id="GO:0005778">
    <property type="term" value="C:peroxisomal membrane"/>
    <property type="evidence" value="ECO:0007669"/>
    <property type="project" value="UniProtKB-SubCell"/>
</dbReference>
<keyword evidence="3" id="KW-0812">Transmembrane</keyword>
<dbReference type="InterPro" id="IPR007223">
    <property type="entry name" value="Peroxin-13_N"/>
</dbReference>
<evidence type="ECO:0000256" key="4">
    <source>
        <dbReference type="ARBA" id="ARBA00022927"/>
    </source>
</evidence>
<evidence type="ECO:0000256" key="1">
    <source>
        <dbReference type="ARBA" id="ARBA00006033"/>
    </source>
</evidence>
<evidence type="ECO:0000256" key="3">
    <source>
        <dbReference type="ARBA" id="ARBA00022692"/>
    </source>
</evidence>
<evidence type="ECO:0000256" key="10">
    <source>
        <dbReference type="ARBA" id="ARBA00046271"/>
    </source>
</evidence>
<keyword evidence="4" id="KW-0653">Protein transport</keyword>
<evidence type="ECO:0000256" key="11">
    <source>
        <dbReference type="SAM" id="MobiDB-lite"/>
    </source>
</evidence>
<evidence type="ECO:0000313" key="13">
    <source>
        <dbReference type="EMBL" id="CRZ03254.1"/>
    </source>
</evidence>
<dbReference type="GO" id="GO:1990429">
    <property type="term" value="C:peroxisomal importomer complex"/>
    <property type="evidence" value="ECO:0007669"/>
    <property type="project" value="TreeGrafter"/>
</dbReference>
<evidence type="ECO:0000256" key="9">
    <source>
        <dbReference type="ARBA" id="ARBA00029693"/>
    </source>
</evidence>
<evidence type="ECO:0000256" key="2">
    <source>
        <dbReference type="ARBA" id="ARBA00022448"/>
    </source>
</evidence>
<feature type="region of interest" description="Disordered" evidence="11">
    <location>
        <begin position="293"/>
        <end position="313"/>
    </location>
</feature>
<reference evidence="13" key="1">
    <citation type="submission" date="2015-04" db="EMBL/GenBank/DDBJ databases">
        <title>The genome sequence of the plant pathogenic Rhizarian Plasmodiophora brassicae reveals insights in its biotrophic life cycle and the origin of chitin synthesis.</title>
        <authorList>
            <person name="Schwelm A."/>
            <person name="Fogelqvist J."/>
            <person name="Knaust A."/>
            <person name="Julke S."/>
            <person name="Lilja T."/>
            <person name="Dhandapani V."/>
            <person name="Bonilla-Rosso G."/>
            <person name="Karlsson M."/>
            <person name="Shevchenko A."/>
            <person name="Choi S.R."/>
            <person name="Kim H.G."/>
            <person name="Park J.Y."/>
            <person name="Lim Y.P."/>
            <person name="Ludwig-Muller J."/>
            <person name="Dixelius C."/>
        </authorList>
    </citation>
    <scope>NUCLEOTIDE SEQUENCE</scope>
    <source>
        <tissue evidence="13">Potato root galls</tissue>
    </source>
</reference>
<accession>A0A0H5R547</accession>
<feature type="compositionally biased region" description="Polar residues" evidence="11">
    <location>
        <begin position="17"/>
        <end position="32"/>
    </location>
</feature>
<feature type="domain" description="Peroxin 13 N-terminal" evidence="12">
    <location>
        <begin position="109"/>
        <end position="208"/>
    </location>
</feature>
<evidence type="ECO:0000256" key="8">
    <source>
        <dbReference type="ARBA" id="ARBA00023140"/>
    </source>
</evidence>
<comment type="similarity">
    <text evidence="1">Belongs to the peroxin-13 family.</text>
</comment>
<dbReference type="PANTHER" id="PTHR19332">
    <property type="entry name" value="PEROXISOMAL MEMBRANE PROTEIN PEX13"/>
    <property type="match status" value="1"/>
</dbReference>
<protein>
    <recommendedName>
        <fullName evidence="9">Peroxin-13</fullName>
    </recommendedName>
</protein>
<evidence type="ECO:0000256" key="5">
    <source>
        <dbReference type="ARBA" id="ARBA00022989"/>
    </source>
</evidence>
<dbReference type="AlphaFoldDB" id="A0A0H5R547"/>
<evidence type="ECO:0000256" key="6">
    <source>
        <dbReference type="ARBA" id="ARBA00023010"/>
    </source>
</evidence>
<keyword evidence="2" id="KW-0813">Transport</keyword>
<evidence type="ECO:0000259" key="12">
    <source>
        <dbReference type="Pfam" id="PF04088"/>
    </source>
</evidence>
<dbReference type="InterPro" id="IPR035463">
    <property type="entry name" value="Pex13"/>
</dbReference>
<sequence length="313" mass="34624">MALVSPPKPWERLPTDPTISTAPLTQTSSFPSVNPGIFGSTSPYSQPSYGLSPSYQSSSWGMSNSGAYGSSYPMSQYQHYSQQSPYMARSYNGAMMTHPMDQYKGTPINTLVTSGHTFMSGVQQQVSSFGRFSQILHMNLDALHGSFSSFLQLLTNISLLKNEFSSFFGTFGSLRSVYVIYIKLKSVLLRLLGRQNEATKHEFDVLWKETCQGQWGWLPTFLTLSLAVLLAKKYFQMMLSDTHDMNNTEKTLPAGLPPNAPWMNPSTPACSPSFGTSAPFDFDPSNSPSFMTNQGNWTQSSFGSAPNAFQSTW</sequence>
<dbReference type="Pfam" id="PF04088">
    <property type="entry name" value="Peroxin-13_N"/>
    <property type="match status" value="1"/>
</dbReference>
<keyword evidence="5" id="KW-1133">Transmembrane helix</keyword>
<keyword evidence="8" id="KW-0576">Peroxisome</keyword>
<evidence type="ECO:0000256" key="7">
    <source>
        <dbReference type="ARBA" id="ARBA00023136"/>
    </source>
</evidence>
<comment type="subcellular location">
    <subcellularLocation>
        <location evidence="10">Peroxisome membrane</location>
    </subcellularLocation>
</comment>
<organism evidence="13">
    <name type="scientific">Spongospora subterranea</name>
    <dbReference type="NCBI Taxonomy" id="70186"/>
    <lineage>
        <taxon>Eukaryota</taxon>
        <taxon>Sar</taxon>
        <taxon>Rhizaria</taxon>
        <taxon>Endomyxa</taxon>
        <taxon>Phytomyxea</taxon>
        <taxon>Plasmodiophorida</taxon>
        <taxon>Plasmodiophoridae</taxon>
        <taxon>Spongospora</taxon>
    </lineage>
</organism>
<dbReference type="GO" id="GO:0016560">
    <property type="term" value="P:protein import into peroxisome matrix, docking"/>
    <property type="evidence" value="ECO:0007669"/>
    <property type="project" value="InterPro"/>
</dbReference>
<dbReference type="PANTHER" id="PTHR19332:SF1">
    <property type="entry name" value="PEROXISOMAL MEMBRANE PROTEIN PEX13"/>
    <property type="match status" value="1"/>
</dbReference>
<dbReference type="EMBL" id="HACM01002812">
    <property type="protein sequence ID" value="CRZ03254.1"/>
    <property type="molecule type" value="Transcribed_RNA"/>
</dbReference>
<feature type="region of interest" description="Disordered" evidence="11">
    <location>
        <begin position="1"/>
        <end position="32"/>
    </location>
</feature>
<keyword evidence="6" id="KW-0811">Translocation</keyword>
<proteinExistence type="inferred from homology"/>
<keyword evidence="7" id="KW-0472">Membrane</keyword>